<accession>A0ABD0ZMG8</accession>
<sequence length="119" mass="12986">MALMPLYWQPPPATELPQHHSAIGPFIAVFIVVIVLCVLASVIGRLCSGKTILGYGAYDMERWAESRCSSCIDGHIRPSPPRQPEGNMADLDETYGEKQDSLDHEPPPPPQTSTSAQLS</sequence>
<evidence type="ECO:0000313" key="4">
    <source>
        <dbReference type="Proteomes" id="UP001558713"/>
    </source>
</evidence>
<reference evidence="3 4" key="1">
    <citation type="submission" date="2024-04" db="EMBL/GenBank/DDBJ databases">
        <title>Genome assembly C_amara_ONT_v2.</title>
        <authorList>
            <person name="Yant L."/>
            <person name="Moore C."/>
            <person name="Slenker M."/>
        </authorList>
    </citation>
    <scope>NUCLEOTIDE SEQUENCE [LARGE SCALE GENOMIC DNA]</scope>
    <source>
        <tissue evidence="3">Leaf</tissue>
    </source>
</reference>
<comment type="caution">
    <text evidence="3">The sequence shown here is derived from an EMBL/GenBank/DDBJ whole genome shotgun (WGS) entry which is preliminary data.</text>
</comment>
<feature type="transmembrane region" description="Helical" evidence="2">
    <location>
        <begin position="20"/>
        <end position="43"/>
    </location>
</feature>
<dbReference type="PANTHER" id="PTHR33429:SF24">
    <property type="entry name" value="EXPRESSED PROTEIN"/>
    <property type="match status" value="1"/>
</dbReference>
<dbReference type="EMBL" id="JBANAX010000880">
    <property type="protein sequence ID" value="KAL1190110.1"/>
    <property type="molecule type" value="Genomic_DNA"/>
</dbReference>
<evidence type="ECO:0000256" key="2">
    <source>
        <dbReference type="SAM" id="Phobius"/>
    </source>
</evidence>
<keyword evidence="2" id="KW-0812">Transmembrane</keyword>
<dbReference type="Proteomes" id="UP001558713">
    <property type="component" value="Unassembled WGS sequence"/>
</dbReference>
<organism evidence="3 4">
    <name type="scientific">Cardamine amara subsp. amara</name>
    <dbReference type="NCBI Taxonomy" id="228776"/>
    <lineage>
        <taxon>Eukaryota</taxon>
        <taxon>Viridiplantae</taxon>
        <taxon>Streptophyta</taxon>
        <taxon>Embryophyta</taxon>
        <taxon>Tracheophyta</taxon>
        <taxon>Spermatophyta</taxon>
        <taxon>Magnoliopsida</taxon>
        <taxon>eudicotyledons</taxon>
        <taxon>Gunneridae</taxon>
        <taxon>Pentapetalae</taxon>
        <taxon>rosids</taxon>
        <taxon>malvids</taxon>
        <taxon>Brassicales</taxon>
        <taxon>Brassicaceae</taxon>
        <taxon>Cardamineae</taxon>
        <taxon>Cardamine</taxon>
    </lineage>
</organism>
<keyword evidence="2" id="KW-0472">Membrane</keyword>
<evidence type="ECO:0000256" key="1">
    <source>
        <dbReference type="SAM" id="MobiDB-lite"/>
    </source>
</evidence>
<dbReference type="PANTHER" id="PTHR33429">
    <property type="entry name" value="OS02G0708000 PROTEIN-RELATED"/>
    <property type="match status" value="1"/>
</dbReference>
<keyword evidence="4" id="KW-1185">Reference proteome</keyword>
<feature type="region of interest" description="Disordered" evidence="1">
    <location>
        <begin position="74"/>
        <end position="119"/>
    </location>
</feature>
<keyword evidence="2" id="KW-1133">Transmembrane helix</keyword>
<feature type="compositionally biased region" description="Basic and acidic residues" evidence="1">
    <location>
        <begin position="95"/>
        <end position="106"/>
    </location>
</feature>
<dbReference type="AlphaFoldDB" id="A0ABD0ZMG8"/>
<protein>
    <submittedName>
        <fullName evidence="3">Uncharacterized protein</fullName>
    </submittedName>
</protein>
<name>A0ABD0ZMG8_CARAN</name>
<gene>
    <name evidence="3" type="ORF">V5N11_015531</name>
</gene>
<evidence type="ECO:0000313" key="3">
    <source>
        <dbReference type="EMBL" id="KAL1190110.1"/>
    </source>
</evidence>
<proteinExistence type="predicted"/>